<dbReference type="InterPro" id="IPR006674">
    <property type="entry name" value="HD_domain"/>
</dbReference>
<keyword evidence="6" id="KW-0479">Metal-binding</keyword>
<proteinExistence type="predicted"/>
<comment type="catalytic activity">
    <reaction evidence="1">
        <text>a 2'-deoxyribonucleoside 5'-phosphate + H2O = a 2'-deoxyribonucleoside + phosphate</text>
        <dbReference type="Rhea" id="RHEA:36167"/>
        <dbReference type="ChEBI" id="CHEBI:15377"/>
        <dbReference type="ChEBI" id="CHEBI:18274"/>
        <dbReference type="ChEBI" id="CHEBI:43474"/>
        <dbReference type="ChEBI" id="CHEBI:65317"/>
        <dbReference type="EC" id="3.1.3.89"/>
    </reaction>
</comment>
<organism evidence="9 10">
    <name type="scientific">Candidatus Giovannonibacteria bacterium RIFCSPHIGHO2_02_43_16</name>
    <dbReference type="NCBI Taxonomy" id="1798331"/>
    <lineage>
        <taxon>Bacteria</taxon>
        <taxon>Candidatus Giovannoniibacteriota</taxon>
    </lineage>
</organism>
<dbReference type="CDD" id="cd00077">
    <property type="entry name" value="HDc"/>
    <property type="match status" value="1"/>
</dbReference>
<dbReference type="GO" id="GO:0005737">
    <property type="term" value="C:cytoplasm"/>
    <property type="evidence" value="ECO:0007669"/>
    <property type="project" value="TreeGrafter"/>
</dbReference>
<dbReference type="STRING" id="1798331.A2W57_01460"/>
<comment type="cofactor">
    <cofactor evidence="2">
        <name>Mn(2+)</name>
        <dbReference type="ChEBI" id="CHEBI:29035"/>
    </cofactor>
</comment>
<comment type="caution">
    <text evidence="9">The sequence shown here is derived from an EMBL/GenBank/DDBJ whole genome shotgun (WGS) entry which is preliminary data.</text>
</comment>
<feature type="domain" description="HD/PDEase" evidence="8">
    <location>
        <begin position="33"/>
        <end position="145"/>
    </location>
</feature>
<accession>A0A1F5WDJ5</accession>
<dbReference type="SMART" id="SM00471">
    <property type="entry name" value="HDc"/>
    <property type="match status" value="1"/>
</dbReference>
<dbReference type="PANTHER" id="PTHR11845">
    <property type="entry name" value="5'-DEOXYNUCLEOTIDASE HDDC2"/>
    <property type="match status" value="1"/>
</dbReference>
<comment type="cofactor">
    <cofactor evidence="3">
        <name>Co(2+)</name>
        <dbReference type="ChEBI" id="CHEBI:48828"/>
    </cofactor>
</comment>
<dbReference type="Gene3D" id="1.10.3210.10">
    <property type="entry name" value="Hypothetical protein af1432"/>
    <property type="match status" value="1"/>
</dbReference>
<comment type="subunit">
    <text evidence="4">Homodimer.</text>
</comment>
<dbReference type="GO" id="GO:0002953">
    <property type="term" value="F:5'-deoxynucleotidase activity"/>
    <property type="evidence" value="ECO:0007669"/>
    <property type="project" value="UniProtKB-EC"/>
</dbReference>
<dbReference type="PANTHER" id="PTHR11845:SF13">
    <property type="entry name" value="5'-DEOXYNUCLEOTIDASE HDDC2"/>
    <property type="match status" value="1"/>
</dbReference>
<reference evidence="9 10" key="1">
    <citation type="journal article" date="2016" name="Nat. Commun.">
        <title>Thousands of microbial genomes shed light on interconnected biogeochemical processes in an aquifer system.</title>
        <authorList>
            <person name="Anantharaman K."/>
            <person name="Brown C.T."/>
            <person name="Hug L.A."/>
            <person name="Sharon I."/>
            <person name="Castelle C.J."/>
            <person name="Probst A.J."/>
            <person name="Thomas B.C."/>
            <person name="Singh A."/>
            <person name="Wilkins M.J."/>
            <person name="Karaoz U."/>
            <person name="Brodie E.L."/>
            <person name="Williams K.H."/>
            <person name="Hubbard S.S."/>
            <person name="Banfield J.F."/>
        </authorList>
    </citation>
    <scope>NUCLEOTIDE SEQUENCE [LARGE SCALE GENOMIC DNA]</scope>
</reference>
<evidence type="ECO:0000256" key="1">
    <source>
        <dbReference type="ARBA" id="ARBA00001638"/>
    </source>
</evidence>
<evidence type="ECO:0000256" key="4">
    <source>
        <dbReference type="ARBA" id="ARBA00011738"/>
    </source>
</evidence>
<evidence type="ECO:0000256" key="2">
    <source>
        <dbReference type="ARBA" id="ARBA00001936"/>
    </source>
</evidence>
<evidence type="ECO:0000313" key="9">
    <source>
        <dbReference type="EMBL" id="OGF73799.1"/>
    </source>
</evidence>
<evidence type="ECO:0000256" key="3">
    <source>
        <dbReference type="ARBA" id="ARBA00001941"/>
    </source>
</evidence>
<dbReference type="Proteomes" id="UP000178276">
    <property type="component" value="Unassembled WGS sequence"/>
</dbReference>
<dbReference type="EMBL" id="MFHJ01000025">
    <property type="protein sequence ID" value="OGF73799.1"/>
    <property type="molecule type" value="Genomic_DNA"/>
</dbReference>
<gene>
    <name evidence="9" type="ORF">A2W57_01460</name>
</gene>
<sequence length="203" mass="23624">MKKNNLRAIVNYIYEVGILERTPRSGLWFLGTGEQSVAEHLFRTAIIGYMMAKMTPRANADRVIFLCLVHDLGEARTSDLNYAHKRYGQLAEAEAVADIAKSLPFGKEVLDAYSEEQKKETLEAKLAKDADQLEWISTLRQEEEKGNKKARAWAKVAEKRLITPLSKKIVKLIFQTHPDDWWLDLKDKWFIKRDQKFRSWKKK</sequence>
<dbReference type="SUPFAM" id="SSF109604">
    <property type="entry name" value="HD-domain/PDEase-like"/>
    <property type="match status" value="1"/>
</dbReference>
<evidence type="ECO:0000313" key="10">
    <source>
        <dbReference type="Proteomes" id="UP000178276"/>
    </source>
</evidence>
<evidence type="ECO:0000259" key="8">
    <source>
        <dbReference type="SMART" id="SM00471"/>
    </source>
</evidence>
<name>A0A1F5WDJ5_9BACT</name>
<protein>
    <recommendedName>
        <fullName evidence="5">5'-deoxynucleotidase</fullName>
        <ecNumber evidence="5">3.1.3.89</ecNumber>
    </recommendedName>
</protein>
<dbReference type="InterPro" id="IPR003607">
    <property type="entry name" value="HD/PDEase_dom"/>
</dbReference>
<dbReference type="Pfam" id="PF13023">
    <property type="entry name" value="HD_3"/>
    <property type="match status" value="1"/>
</dbReference>
<dbReference type="AlphaFoldDB" id="A0A1F5WDJ5"/>
<dbReference type="GO" id="GO:0046872">
    <property type="term" value="F:metal ion binding"/>
    <property type="evidence" value="ECO:0007669"/>
    <property type="project" value="UniProtKB-KW"/>
</dbReference>
<dbReference type="EC" id="3.1.3.89" evidence="5"/>
<evidence type="ECO:0000256" key="6">
    <source>
        <dbReference type="ARBA" id="ARBA00022723"/>
    </source>
</evidence>
<keyword evidence="7" id="KW-0378">Hydrolase</keyword>
<evidence type="ECO:0000256" key="5">
    <source>
        <dbReference type="ARBA" id="ARBA00012964"/>
    </source>
</evidence>
<dbReference type="InterPro" id="IPR039356">
    <property type="entry name" value="YfbR/HDDC2"/>
</dbReference>
<evidence type="ECO:0000256" key="7">
    <source>
        <dbReference type="ARBA" id="ARBA00022801"/>
    </source>
</evidence>